<name>A0A8T0UP35_PANVG</name>
<dbReference type="Proteomes" id="UP000823388">
    <property type="component" value="Chromosome 3K"/>
</dbReference>
<comment type="caution">
    <text evidence="2">The sequence shown here is derived from an EMBL/GenBank/DDBJ whole genome shotgun (WGS) entry which is preliminary data.</text>
</comment>
<feature type="region of interest" description="Disordered" evidence="1">
    <location>
        <begin position="195"/>
        <end position="218"/>
    </location>
</feature>
<gene>
    <name evidence="2" type="ORF">PVAP13_3KG096927</name>
</gene>
<dbReference type="EMBL" id="CM029041">
    <property type="protein sequence ID" value="KAG2624047.1"/>
    <property type="molecule type" value="Genomic_DNA"/>
</dbReference>
<evidence type="ECO:0000313" key="2">
    <source>
        <dbReference type="EMBL" id="KAG2624047.1"/>
    </source>
</evidence>
<keyword evidence="3" id="KW-1185">Reference proteome</keyword>
<proteinExistence type="predicted"/>
<reference evidence="2" key="1">
    <citation type="submission" date="2020-05" db="EMBL/GenBank/DDBJ databases">
        <title>WGS assembly of Panicum virgatum.</title>
        <authorList>
            <person name="Lovell J.T."/>
            <person name="Jenkins J."/>
            <person name="Shu S."/>
            <person name="Juenger T.E."/>
            <person name="Schmutz J."/>
        </authorList>
    </citation>
    <scope>NUCLEOTIDE SEQUENCE</scope>
    <source>
        <strain evidence="2">AP13</strain>
    </source>
</reference>
<sequence>MAWFIPTWTKLDAAHPAFLQPAGDEDEGERTGVRRARTVDSTPCWQLVRPILAARGRSDDQESPGWTVFHLPSTPDGNPSAQRPEATGPARSRGCSCLARHAGAGEVRGCSCLARHAGAGDVVDGSPEPLPGPCRSPAHAFAWSGMGALELCDDDRNGAWNHTGGKRSSTWPSERRSPPAGAGLQAVAGAVARMGVRGDDDGDTEALVRDAGGRAQPR</sequence>
<feature type="region of interest" description="Disordered" evidence="1">
    <location>
        <begin position="55"/>
        <end position="91"/>
    </location>
</feature>
<feature type="region of interest" description="Disordered" evidence="1">
    <location>
        <begin position="160"/>
        <end position="181"/>
    </location>
</feature>
<organism evidence="2 3">
    <name type="scientific">Panicum virgatum</name>
    <name type="common">Blackwell switchgrass</name>
    <dbReference type="NCBI Taxonomy" id="38727"/>
    <lineage>
        <taxon>Eukaryota</taxon>
        <taxon>Viridiplantae</taxon>
        <taxon>Streptophyta</taxon>
        <taxon>Embryophyta</taxon>
        <taxon>Tracheophyta</taxon>
        <taxon>Spermatophyta</taxon>
        <taxon>Magnoliopsida</taxon>
        <taxon>Liliopsida</taxon>
        <taxon>Poales</taxon>
        <taxon>Poaceae</taxon>
        <taxon>PACMAD clade</taxon>
        <taxon>Panicoideae</taxon>
        <taxon>Panicodae</taxon>
        <taxon>Paniceae</taxon>
        <taxon>Panicinae</taxon>
        <taxon>Panicum</taxon>
        <taxon>Panicum sect. Hiantes</taxon>
    </lineage>
</organism>
<accession>A0A8T0UP35</accession>
<dbReference type="AlphaFoldDB" id="A0A8T0UP35"/>
<evidence type="ECO:0000256" key="1">
    <source>
        <dbReference type="SAM" id="MobiDB-lite"/>
    </source>
</evidence>
<evidence type="ECO:0000313" key="3">
    <source>
        <dbReference type="Proteomes" id="UP000823388"/>
    </source>
</evidence>
<protein>
    <submittedName>
        <fullName evidence="2">Uncharacterized protein</fullName>
    </submittedName>
</protein>